<gene>
    <name evidence="3" type="ORF">DC20_13585</name>
</gene>
<evidence type="ECO:0000259" key="2">
    <source>
        <dbReference type="Pfam" id="PF00535"/>
    </source>
</evidence>
<dbReference type="PATRIC" id="fig|512763.3.peg.2983"/>
<dbReference type="OrthoDB" id="9771846at2"/>
<evidence type="ECO:0000313" key="3">
    <source>
        <dbReference type="EMBL" id="ALI99814.1"/>
    </source>
</evidence>
<evidence type="ECO:0000256" key="1">
    <source>
        <dbReference type="SAM" id="Phobius"/>
    </source>
</evidence>
<dbReference type="Pfam" id="PF00535">
    <property type="entry name" value="Glycos_transf_2"/>
    <property type="match status" value="1"/>
</dbReference>
<reference evidence="3 4" key="1">
    <citation type="submission" date="2015-08" db="EMBL/GenBank/DDBJ databases">
        <title>Complete genome sequence of Rufibacter tibetensis strain 1351t, a radiation-resistant bacterium from tibet plateau.</title>
        <authorList>
            <person name="Dai J."/>
        </authorList>
    </citation>
    <scope>NUCLEOTIDE SEQUENCE [LARGE SCALE GENOMIC DNA]</scope>
    <source>
        <strain evidence="3 4">1351</strain>
    </source>
</reference>
<keyword evidence="4" id="KW-1185">Reference proteome</keyword>
<feature type="transmembrane region" description="Helical" evidence="1">
    <location>
        <begin position="350"/>
        <end position="369"/>
    </location>
</feature>
<dbReference type="SUPFAM" id="SSF53448">
    <property type="entry name" value="Nucleotide-diphospho-sugar transferases"/>
    <property type="match status" value="1"/>
</dbReference>
<dbReference type="Proteomes" id="UP000061382">
    <property type="component" value="Chromosome"/>
</dbReference>
<dbReference type="EMBL" id="CP012643">
    <property type="protein sequence ID" value="ALI99814.1"/>
    <property type="molecule type" value="Genomic_DNA"/>
</dbReference>
<dbReference type="AlphaFoldDB" id="A0A0P0CYM9"/>
<dbReference type="RefSeq" id="WP_062544332.1">
    <property type="nucleotide sequence ID" value="NZ_CP012643.1"/>
</dbReference>
<sequence length="653" mass="73774">MKDLSVIIVNYNVSYFLEQCLLSVRKAVQGLQAEVFVVDNNSVDGSVEMVRRRFPEVILLANKENLGFSKANNQAIRQAQGKYILLLNPDTVVEEDTFRKCIRFMEENPEAGALGVKMMDGAGKFLPESKRGLPTPWVAFSKVFGLAALFPTSSLFNRYHLGHLPADEVHIVDILAGAFMFIRAEALQKVGLLDEDFFMYGEDIDLSYRIKEGGYEVFYFPETRIIHYKGESTRKTSVNYVFMFYRAMMVFAEKHFSGSQARVYSFLIRLAIYLRAAIALVFRAVQQLLPIALDGLCLAIGVIIGEKVVPDPLSLDPSPMWATYFGVWLGTAFFSGAYDKPTRLYRLVRGMLWGSILLMAFSSIVAIVGETNKKHLFVAVVLGLVGMTIWRLLWHFQEYGHWRFGEPKAKRIAVVGSGKEVKRASHLLRQAGAQEPVAHLEPQHTTSDLQQIREVIDIFKINELIFCGKDLAVSQIIEWMVQIHDSALEFKILPENSTYIIGSSSKNARGDYYALHIEVNLLNPYHRRNKVVLNSLVSALLLILSPFLVWRIKEKRQFFKNCLGNLIGLYQWVGLKATATPDTRPAILSPVDKVSRSRISPAAARQMEVVYAKEYTPYADLQIIARNLSNLGRPAKPVKPFVPEAVQVKRHAL</sequence>
<organism evidence="3 4">
    <name type="scientific">Rufibacter tibetensis</name>
    <dbReference type="NCBI Taxonomy" id="512763"/>
    <lineage>
        <taxon>Bacteria</taxon>
        <taxon>Pseudomonadati</taxon>
        <taxon>Bacteroidota</taxon>
        <taxon>Cytophagia</taxon>
        <taxon>Cytophagales</taxon>
        <taxon>Hymenobacteraceae</taxon>
        <taxon>Rufibacter</taxon>
    </lineage>
</organism>
<protein>
    <recommendedName>
        <fullName evidence="2">Glycosyltransferase 2-like domain-containing protein</fullName>
    </recommendedName>
</protein>
<name>A0A0P0CYM9_9BACT</name>
<dbReference type="PANTHER" id="PTHR43179">
    <property type="entry name" value="RHAMNOSYLTRANSFERASE WBBL"/>
    <property type="match status" value="1"/>
</dbReference>
<feature type="transmembrane region" description="Helical" evidence="1">
    <location>
        <begin position="321"/>
        <end position="338"/>
    </location>
</feature>
<dbReference type="KEGG" id="rti:DC20_13585"/>
<evidence type="ECO:0000313" key="4">
    <source>
        <dbReference type="Proteomes" id="UP000061382"/>
    </source>
</evidence>
<feature type="transmembrane region" description="Helical" evidence="1">
    <location>
        <begin position="531"/>
        <end position="550"/>
    </location>
</feature>
<feature type="transmembrane region" description="Helical" evidence="1">
    <location>
        <begin position="263"/>
        <end position="282"/>
    </location>
</feature>
<proteinExistence type="predicted"/>
<keyword evidence="1" id="KW-0812">Transmembrane</keyword>
<accession>A0A0P0CYM9</accession>
<feature type="transmembrane region" description="Helical" evidence="1">
    <location>
        <begin position="289"/>
        <end position="309"/>
    </location>
</feature>
<keyword evidence="1" id="KW-1133">Transmembrane helix</keyword>
<dbReference type="InterPro" id="IPR001173">
    <property type="entry name" value="Glyco_trans_2-like"/>
</dbReference>
<keyword evidence="1" id="KW-0472">Membrane</keyword>
<dbReference type="PANTHER" id="PTHR43179:SF7">
    <property type="entry name" value="RHAMNOSYLTRANSFERASE WBBL"/>
    <property type="match status" value="1"/>
</dbReference>
<dbReference type="STRING" id="512763.DC20_13585"/>
<feature type="transmembrane region" description="Helical" evidence="1">
    <location>
        <begin position="375"/>
        <end position="394"/>
    </location>
</feature>
<dbReference type="Gene3D" id="3.90.550.10">
    <property type="entry name" value="Spore Coat Polysaccharide Biosynthesis Protein SpsA, Chain A"/>
    <property type="match status" value="1"/>
</dbReference>
<dbReference type="CDD" id="cd04186">
    <property type="entry name" value="GT_2_like_c"/>
    <property type="match status" value="1"/>
</dbReference>
<feature type="domain" description="Glycosyltransferase 2-like" evidence="2">
    <location>
        <begin position="5"/>
        <end position="126"/>
    </location>
</feature>
<dbReference type="InterPro" id="IPR029044">
    <property type="entry name" value="Nucleotide-diphossugar_trans"/>
</dbReference>